<comment type="caution">
    <text evidence="2">The sequence shown here is derived from an EMBL/GenBank/DDBJ whole genome shotgun (WGS) entry which is preliminary data.</text>
</comment>
<keyword evidence="1" id="KW-0812">Transmembrane</keyword>
<dbReference type="AlphaFoldDB" id="A0A7W7EYX9"/>
<evidence type="ECO:0000313" key="2">
    <source>
        <dbReference type="EMBL" id="MBB4619157.1"/>
    </source>
</evidence>
<accession>A0A7W7EYX9</accession>
<reference evidence="2 3" key="1">
    <citation type="submission" date="2020-08" db="EMBL/GenBank/DDBJ databases">
        <title>Genomic Encyclopedia of Type Strains, Phase IV (KMG-IV): sequencing the most valuable type-strain genomes for metagenomic binning, comparative biology and taxonomic classification.</title>
        <authorList>
            <person name="Goeker M."/>
        </authorList>
    </citation>
    <scope>NUCLEOTIDE SEQUENCE [LARGE SCALE GENOMIC DNA]</scope>
    <source>
        <strain evidence="2 3">DSM 15867</strain>
    </source>
</reference>
<proteinExistence type="predicted"/>
<evidence type="ECO:0000256" key="1">
    <source>
        <dbReference type="SAM" id="Phobius"/>
    </source>
</evidence>
<keyword evidence="3" id="KW-1185">Reference proteome</keyword>
<name>A0A7W7EYX9_9SPHN</name>
<dbReference type="Proteomes" id="UP000574769">
    <property type="component" value="Unassembled WGS sequence"/>
</dbReference>
<evidence type="ECO:0000313" key="3">
    <source>
        <dbReference type="Proteomes" id="UP000574769"/>
    </source>
</evidence>
<organism evidence="2 3">
    <name type="scientific">Sphingomonas abaci</name>
    <dbReference type="NCBI Taxonomy" id="237611"/>
    <lineage>
        <taxon>Bacteria</taxon>
        <taxon>Pseudomonadati</taxon>
        <taxon>Pseudomonadota</taxon>
        <taxon>Alphaproteobacteria</taxon>
        <taxon>Sphingomonadales</taxon>
        <taxon>Sphingomonadaceae</taxon>
        <taxon>Sphingomonas</taxon>
    </lineage>
</organism>
<keyword evidence="1" id="KW-1133">Transmembrane helix</keyword>
<dbReference type="EMBL" id="JACHNY010000008">
    <property type="protein sequence ID" value="MBB4619157.1"/>
    <property type="molecule type" value="Genomic_DNA"/>
</dbReference>
<gene>
    <name evidence="2" type="ORF">GGQ96_003310</name>
</gene>
<keyword evidence="1" id="KW-0472">Membrane</keyword>
<protein>
    <submittedName>
        <fullName evidence="2">Uncharacterized protein</fullName>
    </submittedName>
</protein>
<sequence>MAEPVMRLSVTGGQRSFGRMPMRHPRSALLGAVLALVAMLGLIGLSGWHNAIVHDDDAIHASVIEHSHDTPEKSDPDAPIHVLAHATGHWVAFDGALPSERMILVADRQWMIGTARLPGGIDPAEFLRPPRA</sequence>
<feature type="transmembrane region" description="Helical" evidence="1">
    <location>
        <begin position="28"/>
        <end position="48"/>
    </location>
</feature>